<protein>
    <submittedName>
        <fullName evidence="2">Uncharacterized protein</fullName>
    </submittedName>
</protein>
<dbReference type="Proteomes" id="UP000269945">
    <property type="component" value="Unassembled WGS sequence"/>
</dbReference>
<accession>A0A9X9PT64</accession>
<evidence type="ECO:0000313" key="3">
    <source>
        <dbReference type="Proteomes" id="UP000269945"/>
    </source>
</evidence>
<reference evidence="2 3" key="1">
    <citation type="submission" date="2018-10" db="EMBL/GenBank/DDBJ databases">
        <authorList>
            <person name="Ekblom R."/>
            <person name="Jareborg N."/>
        </authorList>
    </citation>
    <scope>NUCLEOTIDE SEQUENCE [LARGE SCALE GENOMIC DNA]</scope>
    <source>
        <tissue evidence="2">Muscle</tissue>
    </source>
</reference>
<feature type="non-terminal residue" evidence="2">
    <location>
        <position position="92"/>
    </location>
</feature>
<gene>
    <name evidence="2" type="ORF">BN2614_LOCUS1</name>
</gene>
<proteinExistence type="predicted"/>
<evidence type="ECO:0000256" key="1">
    <source>
        <dbReference type="SAM" id="MobiDB-lite"/>
    </source>
</evidence>
<organism evidence="2 3">
    <name type="scientific">Gulo gulo</name>
    <name type="common">Wolverine</name>
    <name type="synonym">Gluton</name>
    <dbReference type="NCBI Taxonomy" id="48420"/>
    <lineage>
        <taxon>Eukaryota</taxon>
        <taxon>Metazoa</taxon>
        <taxon>Chordata</taxon>
        <taxon>Craniata</taxon>
        <taxon>Vertebrata</taxon>
        <taxon>Euteleostomi</taxon>
        <taxon>Mammalia</taxon>
        <taxon>Eutheria</taxon>
        <taxon>Laurasiatheria</taxon>
        <taxon>Carnivora</taxon>
        <taxon>Caniformia</taxon>
        <taxon>Musteloidea</taxon>
        <taxon>Mustelidae</taxon>
        <taxon>Guloninae</taxon>
        <taxon>Gulo</taxon>
    </lineage>
</organism>
<sequence>HLARPWAPAVHRTRPSRGPLVGPASRGSRSSLCWPGPQAAAPAGAATGCPHVAGRRQGELPFALAWAGVLASPGVAGFWSGHRDVLRSASVL</sequence>
<evidence type="ECO:0000313" key="2">
    <source>
        <dbReference type="EMBL" id="VCW50155.1"/>
    </source>
</evidence>
<comment type="caution">
    <text evidence="2">The sequence shown here is derived from an EMBL/GenBank/DDBJ whole genome shotgun (WGS) entry which is preliminary data.</text>
</comment>
<dbReference type="EMBL" id="CYRY02000645">
    <property type="protein sequence ID" value="VCW50155.1"/>
    <property type="molecule type" value="Genomic_DNA"/>
</dbReference>
<dbReference type="AlphaFoldDB" id="A0A9X9PT64"/>
<name>A0A9X9PT64_GULGU</name>
<feature type="non-terminal residue" evidence="2">
    <location>
        <position position="1"/>
    </location>
</feature>
<feature type="region of interest" description="Disordered" evidence="1">
    <location>
        <begin position="1"/>
        <end position="33"/>
    </location>
</feature>
<keyword evidence="3" id="KW-1185">Reference proteome</keyword>